<evidence type="ECO:0000313" key="2">
    <source>
        <dbReference type="EMBL" id="KAF4374685.1"/>
    </source>
</evidence>
<name>A0A7J6FVG6_CANSA</name>
<gene>
    <name evidence="2" type="ORF">F8388_020206</name>
</gene>
<sequence>MREDLSLPGKMDSFSFEMDRNLMSVNRLSEEYSERVDHFLDFCEKYAKILKLVLCPCLKCGNMERVDINRIKEHLFRNEIDKSYKGLGLPREKE</sequence>
<protein>
    <recommendedName>
        <fullName evidence="1">Transposase-associated domain-containing protein</fullName>
    </recommendedName>
</protein>
<dbReference type="Pfam" id="PF13963">
    <property type="entry name" value="Transpos_assoc"/>
    <property type="match status" value="1"/>
</dbReference>
<dbReference type="EMBL" id="JAATIP010000094">
    <property type="protein sequence ID" value="KAF4374685.1"/>
    <property type="molecule type" value="Genomic_DNA"/>
</dbReference>
<reference evidence="2 3" key="1">
    <citation type="journal article" date="2020" name="bioRxiv">
        <title>Sequence and annotation of 42 cannabis genomes reveals extensive copy number variation in cannabinoid synthesis and pathogen resistance genes.</title>
        <authorList>
            <person name="Mckernan K.J."/>
            <person name="Helbert Y."/>
            <person name="Kane L.T."/>
            <person name="Ebling H."/>
            <person name="Zhang L."/>
            <person name="Liu B."/>
            <person name="Eaton Z."/>
            <person name="Mclaughlin S."/>
            <person name="Kingan S."/>
            <person name="Baybayan P."/>
            <person name="Concepcion G."/>
            <person name="Jordan M."/>
            <person name="Riva A."/>
            <person name="Barbazuk W."/>
            <person name="Harkins T."/>
        </authorList>
    </citation>
    <scope>NUCLEOTIDE SEQUENCE [LARGE SCALE GENOMIC DNA]</scope>
    <source>
        <strain evidence="3">cv. Jamaican Lion 4</strain>
        <tissue evidence="2">Leaf</tissue>
    </source>
</reference>
<feature type="domain" description="Transposase-associated" evidence="1">
    <location>
        <begin position="23"/>
        <end position="85"/>
    </location>
</feature>
<dbReference type="Proteomes" id="UP000525078">
    <property type="component" value="Unassembled WGS sequence"/>
</dbReference>
<organism evidence="2 3">
    <name type="scientific">Cannabis sativa</name>
    <name type="common">Hemp</name>
    <name type="synonym">Marijuana</name>
    <dbReference type="NCBI Taxonomy" id="3483"/>
    <lineage>
        <taxon>Eukaryota</taxon>
        <taxon>Viridiplantae</taxon>
        <taxon>Streptophyta</taxon>
        <taxon>Embryophyta</taxon>
        <taxon>Tracheophyta</taxon>
        <taxon>Spermatophyta</taxon>
        <taxon>Magnoliopsida</taxon>
        <taxon>eudicotyledons</taxon>
        <taxon>Gunneridae</taxon>
        <taxon>Pentapetalae</taxon>
        <taxon>rosids</taxon>
        <taxon>fabids</taxon>
        <taxon>Rosales</taxon>
        <taxon>Cannabaceae</taxon>
        <taxon>Cannabis</taxon>
    </lineage>
</organism>
<dbReference type="InterPro" id="IPR029480">
    <property type="entry name" value="Transpos_assoc"/>
</dbReference>
<accession>A0A7J6FVG6</accession>
<evidence type="ECO:0000259" key="1">
    <source>
        <dbReference type="Pfam" id="PF13963"/>
    </source>
</evidence>
<dbReference type="AlphaFoldDB" id="A0A7J6FVG6"/>
<evidence type="ECO:0000313" key="3">
    <source>
        <dbReference type="Proteomes" id="UP000525078"/>
    </source>
</evidence>
<comment type="caution">
    <text evidence="2">The sequence shown here is derived from an EMBL/GenBank/DDBJ whole genome shotgun (WGS) entry which is preliminary data.</text>
</comment>
<proteinExistence type="predicted"/>